<dbReference type="AlphaFoldDB" id="A0A914XWX3"/>
<name>A0A914XWX3_9BILA</name>
<keyword evidence="5 9" id="KW-0829">Tyrosine-protein kinase</keyword>
<dbReference type="CDD" id="cd00192">
    <property type="entry name" value="PTKc"/>
    <property type="match status" value="1"/>
</dbReference>
<feature type="region of interest" description="Disordered" evidence="10">
    <location>
        <begin position="536"/>
        <end position="673"/>
    </location>
</feature>
<evidence type="ECO:0000256" key="5">
    <source>
        <dbReference type="ARBA" id="ARBA00023137"/>
    </source>
</evidence>
<dbReference type="GO" id="GO:0004715">
    <property type="term" value="F:non-membrane spanning protein tyrosine kinase activity"/>
    <property type="evidence" value="ECO:0007669"/>
    <property type="project" value="UniProtKB-EC"/>
</dbReference>
<dbReference type="PRINTS" id="PR00109">
    <property type="entry name" value="TYRKINASE"/>
</dbReference>
<feature type="compositionally biased region" description="Basic and acidic residues" evidence="10">
    <location>
        <begin position="629"/>
        <end position="639"/>
    </location>
</feature>
<dbReference type="PROSITE" id="PS50011">
    <property type="entry name" value="PROTEIN_KINASE_DOM"/>
    <property type="match status" value="1"/>
</dbReference>
<dbReference type="EC" id="2.7.10.2" evidence="9"/>
<dbReference type="SMART" id="SM00219">
    <property type="entry name" value="TyrKc"/>
    <property type="match status" value="1"/>
</dbReference>
<feature type="region of interest" description="Disordered" evidence="10">
    <location>
        <begin position="1"/>
        <end position="145"/>
    </location>
</feature>
<dbReference type="Pfam" id="PF00017">
    <property type="entry name" value="SH2"/>
    <property type="match status" value="1"/>
</dbReference>
<keyword evidence="1 9" id="KW-0808">Transferase</keyword>
<dbReference type="InterPro" id="IPR020635">
    <property type="entry name" value="Tyr_kinase_cat_dom"/>
</dbReference>
<sequence length="673" mass="75148">MPHANESTKEKKENHHHSQAPQKKVILPAGIQEGYDPFTDPSLSPAPAPSAAPPIQIPNNPLEQSGGSGSSPPKNYIESPLNGMETATPAKPIIQSPKSPANNAVIGVPGPAKPLVKNNNNVKQPQQQQTPGKSPPPLKLVSPDGEDMEKAVPIQLEDGLEEQEYFHGLLPREDIEAFLRQDGDFVLRVTELRESVKKATRELCLSVYWKGNVHHYLLRPNTYKRYQICNPTSGERVPEFENVNEMINHYMDGKIIFSNHQVVLRTPICRQEWELRHKEITCKLKLGCGAFGEVYSGSLKRKNKKSVKVAIKMLKGDKIDKKKILEIMGEARVMRPLKHKNVVRCFGVAADIEPLMIVMELINGGALDVYLRCNTNKVSMEKRVNMAFDAALGLEFVHSKNILHRDIAARNCLYDSKALKVSDFGLSIVGEKHNLTANEKAPIRWLAPEVFRTHTYTRPSDVWAFGVLVWEIFNDAQEPYKGWTGTQIRDSVLQFGNKLQMPDWAGPHLAKLVNDIFEPEPSTRISMSDAVKRIEKIAPKREREEEEEESQDDSNKRSTNKNNNNAKGGKPNKPSRLPFNFFEKPKDLPKSDREPLSEGHSKRGKTSSTLSSVKPSIAGKSTKSGKKGLSKEPFSKEPFSKFGKSNSKDLLGFSKESKKDPKKKKRGGGGGST</sequence>
<feature type="compositionally biased region" description="Basic and acidic residues" evidence="10">
    <location>
        <begin position="1"/>
        <end position="13"/>
    </location>
</feature>
<keyword evidence="4 8" id="KW-0067">ATP-binding</keyword>
<keyword evidence="2 8" id="KW-0547">Nucleotide-binding</keyword>
<evidence type="ECO:0000259" key="12">
    <source>
        <dbReference type="PROSITE" id="PS50011"/>
    </source>
</evidence>
<dbReference type="InterPro" id="IPR017441">
    <property type="entry name" value="Protein_kinase_ATP_BS"/>
</dbReference>
<dbReference type="Gene3D" id="3.30.505.10">
    <property type="entry name" value="SH2 domain"/>
    <property type="match status" value="1"/>
</dbReference>
<dbReference type="FunFam" id="3.30.200.20:FF:000518">
    <property type="entry name" value="Tyrosine-protein kinase"/>
    <property type="match status" value="1"/>
</dbReference>
<evidence type="ECO:0000313" key="14">
    <source>
        <dbReference type="WBParaSite" id="PSU_v2.g10257.t1"/>
    </source>
</evidence>
<feature type="compositionally biased region" description="Low complexity" evidence="10">
    <location>
        <begin position="113"/>
        <end position="132"/>
    </location>
</feature>
<organism evidence="13 14">
    <name type="scientific">Panagrolaimus superbus</name>
    <dbReference type="NCBI Taxonomy" id="310955"/>
    <lineage>
        <taxon>Eukaryota</taxon>
        <taxon>Metazoa</taxon>
        <taxon>Ecdysozoa</taxon>
        <taxon>Nematoda</taxon>
        <taxon>Chromadorea</taxon>
        <taxon>Rhabditida</taxon>
        <taxon>Tylenchina</taxon>
        <taxon>Panagrolaimomorpha</taxon>
        <taxon>Panagrolaimoidea</taxon>
        <taxon>Panagrolaimidae</taxon>
        <taxon>Panagrolaimus</taxon>
    </lineage>
</organism>
<accession>A0A914XWX3</accession>
<dbReference type="InterPro" id="IPR035849">
    <property type="entry name" value="Fes/Fps/Fer_SH2"/>
</dbReference>
<reference evidence="14" key="1">
    <citation type="submission" date="2022-11" db="UniProtKB">
        <authorList>
            <consortium name="WormBaseParasite"/>
        </authorList>
    </citation>
    <scope>IDENTIFICATION</scope>
</reference>
<evidence type="ECO:0000256" key="9">
    <source>
        <dbReference type="RuleBase" id="RU362096"/>
    </source>
</evidence>
<keyword evidence="3 9" id="KW-0418">Kinase</keyword>
<dbReference type="PROSITE" id="PS00107">
    <property type="entry name" value="PROTEIN_KINASE_ATP"/>
    <property type="match status" value="1"/>
</dbReference>
<proteinExistence type="inferred from homology"/>
<evidence type="ECO:0000256" key="1">
    <source>
        <dbReference type="ARBA" id="ARBA00022679"/>
    </source>
</evidence>
<dbReference type="InterPro" id="IPR050198">
    <property type="entry name" value="Non-receptor_tyrosine_kinases"/>
</dbReference>
<evidence type="ECO:0000313" key="13">
    <source>
        <dbReference type="Proteomes" id="UP000887577"/>
    </source>
</evidence>
<dbReference type="SUPFAM" id="SSF55550">
    <property type="entry name" value="SH2 domain"/>
    <property type="match status" value="1"/>
</dbReference>
<feature type="compositionally biased region" description="Basic and acidic residues" evidence="10">
    <location>
        <begin position="583"/>
        <end position="601"/>
    </location>
</feature>
<dbReference type="PROSITE" id="PS00109">
    <property type="entry name" value="PROTEIN_KINASE_TYR"/>
    <property type="match status" value="1"/>
</dbReference>
<evidence type="ECO:0000256" key="2">
    <source>
        <dbReference type="ARBA" id="ARBA00022741"/>
    </source>
</evidence>
<evidence type="ECO:0000259" key="11">
    <source>
        <dbReference type="PROSITE" id="PS50001"/>
    </source>
</evidence>
<keyword evidence="13" id="KW-1185">Reference proteome</keyword>
<feature type="compositionally biased region" description="Low complexity" evidence="10">
    <location>
        <begin position="560"/>
        <end position="574"/>
    </location>
</feature>
<dbReference type="SUPFAM" id="SSF56112">
    <property type="entry name" value="Protein kinase-like (PK-like)"/>
    <property type="match status" value="1"/>
</dbReference>
<evidence type="ECO:0000256" key="8">
    <source>
        <dbReference type="PROSITE-ProRule" id="PRU10141"/>
    </source>
</evidence>
<dbReference type="Gene3D" id="1.10.510.10">
    <property type="entry name" value="Transferase(Phosphotransferase) domain 1"/>
    <property type="match status" value="1"/>
</dbReference>
<feature type="compositionally biased region" description="Pro residues" evidence="10">
    <location>
        <begin position="44"/>
        <end position="56"/>
    </location>
</feature>
<dbReference type="SMART" id="SM00252">
    <property type="entry name" value="SH2"/>
    <property type="match status" value="1"/>
</dbReference>
<dbReference type="PROSITE" id="PS50001">
    <property type="entry name" value="SH2"/>
    <property type="match status" value="1"/>
</dbReference>
<dbReference type="InterPro" id="IPR008266">
    <property type="entry name" value="Tyr_kinase_AS"/>
</dbReference>
<dbReference type="InterPro" id="IPR000980">
    <property type="entry name" value="SH2"/>
</dbReference>
<dbReference type="InterPro" id="IPR000719">
    <property type="entry name" value="Prot_kinase_dom"/>
</dbReference>
<dbReference type="WBParaSite" id="PSU_v2.g10257.t1">
    <property type="protein sequence ID" value="PSU_v2.g10257.t1"/>
    <property type="gene ID" value="PSU_v2.g10257"/>
</dbReference>
<dbReference type="Proteomes" id="UP000887577">
    <property type="component" value="Unplaced"/>
</dbReference>
<dbReference type="InterPro" id="IPR011009">
    <property type="entry name" value="Kinase-like_dom_sf"/>
</dbReference>
<evidence type="ECO:0000256" key="4">
    <source>
        <dbReference type="ARBA" id="ARBA00022840"/>
    </source>
</evidence>
<feature type="domain" description="Protein kinase" evidence="12">
    <location>
        <begin position="280"/>
        <end position="537"/>
    </location>
</feature>
<dbReference type="GO" id="GO:0005524">
    <property type="term" value="F:ATP binding"/>
    <property type="evidence" value="ECO:0007669"/>
    <property type="project" value="UniProtKB-UniRule"/>
</dbReference>
<dbReference type="InterPro" id="IPR001245">
    <property type="entry name" value="Ser-Thr/Tyr_kinase_cat_dom"/>
</dbReference>
<evidence type="ECO:0000256" key="10">
    <source>
        <dbReference type="SAM" id="MobiDB-lite"/>
    </source>
</evidence>
<evidence type="ECO:0000256" key="6">
    <source>
        <dbReference type="ARBA" id="ARBA00051245"/>
    </source>
</evidence>
<feature type="domain" description="SH2" evidence="11">
    <location>
        <begin position="165"/>
        <end position="268"/>
    </location>
</feature>
<evidence type="ECO:0000256" key="3">
    <source>
        <dbReference type="ARBA" id="ARBA00022777"/>
    </source>
</evidence>
<comment type="similarity">
    <text evidence="9">Belongs to the protein kinase superfamily. Tyr protein kinase family.</text>
</comment>
<dbReference type="CDD" id="cd10361">
    <property type="entry name" value="SH2_Fps_family"/>
    <property type="match status" value="1"/>
</dbReference>
<keyword evidence="7" id="KW-0727">SH2 domain</keyword>
<dbReference type="Pfam" id="PF07714">
    <property type="entry name" value="PK_Tyr_Ser-Thr"/>
    <property type="match status" value="1"/>
</dbReference>
<dbReference type="InterPro" id="IPR036860">
    <property type="entry name" value="SH2_dom_sf"/>
</dbReference>
<feature type="binding site" evidence="8">
    <location>
        <position position="312"/>
    </location>
    <ligand>
        <name>ATP</name>
        <dbReference type="ChEBI" id="CHEBI:30616"/>
    </ligand>
</feature>
<comment type="catalytic activity">
    <reaction evidence="6 9">
        <text>L-tyrosyl-[protein] + ATP = O-phospho-L-tyrosyl-[protein] + ADP + H(+)</text>
        <dbReference type="Rhea" id="RHEA:10596"/>
        <dbReference type="Rhea" id="RHEA-COMP:10136"/>
        <dbReference type="Rhea" id="RHEA-COMP:20101"/>
        <dbReference type="ChEBI" id="CHEBI:15378"/>
        <dbReference type="ChEBI" id="CHEBI:30616"/>
        <dbReference type="ChEBI" id="CHEBI:46858"/>
        <dbReference type="ChEBI" id="CHEBI:61978"/>
        <dbReference type="ChEBI" id="CHEBI:456216"/>
        <dbReference type="EC" id="2.7.10.2"/>
    </reaction>
</comment>
<dbReference type="Gene3D" id="3.30.200.20">
    <property type="entry name" value="Phosphorylase Kinase, domain 1"/>
    <property type="match status" value="1"/>
</dbReference>
<protein>
    <recommendedName>
        <fullName evidence="9">Tyrosine-protein kinase</fullName>
        <ecNumber evidence="9">2.7.10.2</ecNumber>
    </recommendedName>
</protein>
<evidence type="ECO:0000256" key="7">
    <source>
        <dbReference type="PROSITE-ProRule" id="PRU00191"/>
    </source>
</evidence>
<dbReference type="PANTHER" id="PTHR24418">
    <property type="entry name" value="TYROSINE-PROTEIN KINASE"/>
    <property type="match status" value="1"/>
</dbReference>